<keyword evidence="6" id="KW-1185">Reference proteome</keyword>
<sequence length="241" mass="26521">MPYRLDVSIEVASGEYEIVTGPLSPLQAVDALVFSREVIYNTANKHGLRATFAPKVFEQSAGSGAHTNIPIRSEMFRGQKSPKAPSLTPIESVFLRSVLDNLQAICAIPPPPPQLSCRIQKWEMSCGAVEPMYPGKQKTVRLRGPRVAGVPKNRSDVLVITSNYSTGNIPTGLQTPIALIFSIGQLVRFRLGYARARRSDPVLLDMSREQPLSWLSLPMLIPVRSSSHIDFRFPSLASLPK</sequence>
<dbReference type="OrthoDB" id="3364440at2759"/>
<evidence type="ECO:0000256" key="3">
    <source>
        <dbReference type="RuleBase" id="RU000384"/>
    </source>
</evidence>
<reference evidence="5" key="1">
    <citation type="journal article" date="2020" name="Nat. Commun.">
        <title>Large-scale genome sequencing of mycorrhizal fungi provides insights into the early evolution of symbiotic traits.</title>
        <authorList>
            <person name="Miyauchi S."/>
            <person name="Kiss E."/>
            <person name="Kuo A."/>
            <person name="Drula E."/>
            <person name="Kohler A."/>
            <person name="Sanchez-Garcia M."/>
            <person name="Morin E."/>
            <person name="Andreopoulos B."/>
            <person name="Barry K.W."/>
            <person name="Bonito G."/>
            <person name="Buee M."/>
            <person name="Carver A."/>
            <person name="Chen C."/>
            <person name="Cichocki N."/>
            <person name="Clum A."/>
            <person name="Culley D."/>
            <person name="Crous P.W."/>
            <person name="Fauchery L."/>
            <person name="Girlanda M."/>
            <person name="Hayes R.D."/>
            <person name="Keri Z."/>
            <person name="LaButti K."/>
            <person name="Lipzen A."/>
            <person name="Lombard V."/>
            <person name="Magnuson J."/>
            <person name="Maillard F."/>
            <person name="Murat C."/>
            <person name="Nolan M."/>
            <person name="Ohm R.A."/>
            <person name="Pangilinan J."/>
            <person name="Pereira M.F."/>
            <person name="Perotto S."/>
            <person name="Peter M."/>
            <person name="Pfister S."/>
            <person name="Riley R."/>
            <person name="Sitrit Y."/>
            <person name="Stielow J.B."/>
            <person name="Szollosi G."/>
            <person name="Zifcakova L."/>
            <person name="Stursova M."/>
            <person name="Spatafora J.W."/>
            <person name="Tedersoo L."/>
            <person name="Vaario L.M."/>
            <person name="Yamada A."/>
            <person name="Yan M."/>
            <person name="Wang P."/>
            <person name="Xu J."/>
            <person name="Bruns T."/>
            <person name="Baldrian P."/>
            <person name="Vilgalys R."/>
            <person name="Dunand C."/>
            <person name="Henrissat B."/>
            <person name="Grigoriev I.V."/>
            <person name="Hibbett D."/>
            <person name="Nagy L.G."/>
            <person name="Martin F.M."/>
        </authorList>
    </citation>
    <scope>NUCLEOTIDE SEQUENCE</scope>
    <source>
        <strain evidence="5">UH-Tt-Lm1</strain>
    </source>
</reference>
<dbReference type="PANTHER" id="PTHR43785">
    <property type="entry name" value="GAMMA-GLUTAMYLPUTRESCINE SYNTHETASE"/>
    <property type="match status" value="1"/>
</dbReference>
<dbReference type="PANTHER" id="PTHR43785:SF2">
    <property type="entry name" value="TYPE-1 GLUTAMINE SYNTHETASE 1"/>
    <property type="match status" value="1"/>
</dbReference>
<organism evidence="5 6">
    <name type="scientific">Thelephora terrestris</name>
    <dbReference type="NCBI Taxonomy" id="56493"/>
    <lineage>
        <taxon>Eukaryota</taxon>
        <taxon>Fungi</taxon>
        <taxon>Dikarya</taxon>
        <taxon>Basidiomycota</taxon>
        <taxon>Agaricomycotina</taxon>
        <taxon>Agaricomycetes</taxon>
        <taxon>Thelephorales</taxon>
        <taxon>Thelephoraceae</taxon>
        <taxon>Thelephora</taxon>
    </lineage>
</organism>
<keyword evidence="1" id="KW-0436">Ligase</keyword>
<dbReference type="SUPFAM" id="SSF55931">
    <property type="entry name" value="Glutamine synthetase/guanido kinase"/>
    <property type="match status" value="1"/>
</dbReference>
<reference evidence="5" key="2">
    <citation type="submission" date="2020-11" db="EMBL/GenBank/DDBJ databases">
        <authorList>
            <consortium name="DOE Joint Genome Institute"/>
            <person name="Kuo A."/>
            <person name="Miyauchi S."/>
            <person name="Kiss E."/>
            <person name="Drula E."/>
            <person name="Kohler A."/>
            <person name="Sanchez-Garcia M."/>
            <person name="Andreopoulos B."/>
            <person name="Barry K.W."/>
            <person name="Bonito G."/>
            <person name="Buee M."/>
            <person name="Carver A."/>
            <person name="Chen C."/>
            <person name="Cichocki N."/>
            <person name="Clum A."/>
            <person name="Culley D."/>
            <person name="Crous P.W."/>
            <person name="Fauchery L."/>
            <person name="Girlanda M."/>
            <person name="Hayes R."/>
            <person name="Keri Z."/>
            <person name="Labutti K."/>
            <person name="Lipzen A."/>
            <person name="Lombard V."/>
            <person name="Magnuson J."/>
            <person name="Maillard F."/>
            <person name="Morin E."/>
            <person name="Murat C."/>
            <person name="Nolan M."/>
            <person name="Ohm R."/>
            <person name="Pangilinan J."/>
            <person name="Pereira M."/>
            <person name="Perotto S."/>
            <person name="Peter M."/>
            <person name="Riley R."/>
            <person name="Sitrit Y."/>
            <person name="Stielow B."/>
            <person name="Szollosi G."/>
            <person name="Zifcakova L."/>
            <person name="Stursova M."/>
            <person name="Spatafora J.W."/>
            <person name="Tedersoo L."/>
            <person name="Vaario L.-M."/>
            <person name="Yamada A."/>
            <person name="Yan M."/>
            <person name="Wang P."/>
            <person name="Xu J."/>
            <person name="Bruns T."/>
            <person name="Baldrian P."/>
            <person name="Vilgalys R."/>
            <person name="Henrissat B."/>
            <person name="Grigoriev I.V."/>
            <person name="Hibbett D."/>
            <person name="Nagy L.G."/>
            <person name="Martin F.M."/>
        </authorList>
    </citation>
    <scope>NUCLEOTIDE SEQUENCE</scope>
    <source>
        <strain evidence="5">UH-Tt-Lm1</strain>
    </source>
</reference>
<dbReference type="GO" id="GO:0004356">
    <property type="term" value="F:glutamine synthetase activity"/>
    <property type="evidence" value="ECO:0007669"/>
    <property type="project" value="InterPro"/>
</dbReference>
<evidence type="ECO:0000313" key="5">
    <source>
        <dbReference type="EMBL" id="KAF9785550.1"/>
    </source>
</evidence>
<comment type="similarity">
    <text evidence="2 3">Belongs to the glutamine synthetase family.</text>
</comment>
<dbReference type="Proteomes" id="UP000736335">
    <property type="component" value="Unassembled WGS sequence"/>
</dbReference>
<feature type="domain" description="GS catalytic" evidence="4">
    <location>
        <begin position="1"/>
        <end position="241"/>
    </location>
</feature>
<evidence type="ECO:0000256" key="1">
    <source>
        <dbReference type="ARBA" id="ARBA00022598"/>
    </source>
</evidence>
<protein>
    <submittedName>
        <fullName evidence="5">Glutamine synthetase</fullName>
    </submittedName>
</protein>
<dbReference type="Gene3D" id="3.30.590.10">
    <property type="entry name" value="Glutamine synthetase/guanido kinase, catalytic domain"/>
    <property type="match status" value="1"/>
</dbReference>
<gene>
    <name evidence="5" type="ORF">BJ322DRAFT_838535</name>
</gene>
<evidence type="ECO:0000256" key="2">
    <source>
        <dbReference type="PROSITE-ProRule" id="PRU01331"/>
    </source>
</evidence>
<comment type="caution">
    <text evidence="5">The sequence shown here is derived from an EMBL/GenBank/DDBJ whole genome shotgun (WGS) entry which is preliminary data.</text>
</comment>
<dbReference type="EMBL" id="WIUZ02000007">
    <property type="protein sequence ID" value="KAF9785550.1"/>
    <property type="molecule type" value="Genomic_DNA"/>
</dbReference>
<accession>A0A9P6HEL8</accession>
<dbReference type="InterPro" id="IPR008146">
    <property type="entry name" value="Gln_synth_cat_dom"/>
</dbReference>
<dbReference type="InterPro" id="IPR014746">
    <property type="entry name" value="Gln_synth/guanido_kin_cat_dom"/>
</dbReference>
<dbReference type="Pfam" id="PF00120">
    <property type="entry name" value="Gln-synt_C"/>
    <property type="match status" value="1"/>
</dbReference>
<evidence type="ECO:0000313" key="6">
    <source>
        <dbReference type="Proteomes" id="UP000736335"/>
    </source>
</evidence>
<proteinExistence type="inferred from homology"/>
<dbReference type="AlphaFoldDB" id="A0A9P6HEL8"/>
<dbReference type="PROSITE" id="PS51987">
    <property type="entry name" value="GS_CATALYTIC"/>
    <property type="match status" value="1"/>
</dbReference>
<name>A0A9P6HEL8_9AGAM</name>
<evidence type="ECO:0000259" key="4">
    <source>
        <dbReference type="PROSITE" id="PS51987"/>
    </source>
</evidence>